<dbReference type="PROSITE" id="PS00166">
    <property type="entry name" value="ENOYL_COA_HYDRATASE"/>
    <property type="match status" value="1"/>
</dbReference>
<evidence type="ECO:0000256" key="2">
    <source>
        <dbReference type="ARBA" id="ARBA00023098"/>
    </source>
</evidence>
<dbReference type="InterPro" id="IPR001753">
    <property type="entry name" value="Enoyl-CoA_hydra/iso"/>
</dbReference>
<proteinExistence type="inferred from homology"/>
<dbReference type="Gene3D" id="1.10.12.10">
    <property type="entry name" value="Lyase 2-enoyl-coa Hydratase, Chain A, domain 2"/>
    <property type="match status" value="1"/>
</dbReference>
<dbReference type="EMBL" id="CP097635">
    <property type="protein sequence ID" value="URI06992.1"/>
    <property type="molecule type" value="Genomic_DNA"/>
</dbReference>
<dbReference type="InterPro" id="IPR029045">
    <property type="entry name" value="ClpP/crotonase-like_dom_sf"/>
</dbReference>
<keyword evidence="6" id="KW-1185">Reference proteome</keyword>
<name>A0ABY4S4P6_AQUTE</name>
<keyword evidence="3" id="KW-0456">Lyase</keyword>
<dbReference type="RefSeq" id="WP_250195257.1">
    <property type="nucleotide sequence ID" value="NZ_CP097635.1"/>
</dbReference>
<evidence type="ECO:0000256" key="1">
    <source>
        <dbReference type="ARBA" id="ARBA00005254"/>
    </source>
</evidence>
<dbReference type="InterPro" id="IPR014748">
    <property type="entry name" value="Enoyl-CoA_hydra_C"/>
</dbReference>
<dbReference type="CDD" id="cd06558">
    <property type="entry name" value="crotonase-like"/>
    <property type="match status" value="1"/>
</dbReference>
<evidence type="ECO:0000256" key="3">
    <source>
        <dbReference type="ARBA" id="ARBA00023239"/>
    </source>
</evidence>
<dbReference type="InterPro" id="IPR018376">
    <property type="entry name" value="Enoyl-CoA_hyd/isom_CS"/>
</dbReference>
<evidence type="ECO:0000313" key="5">
    <source>
        <dbReference type="EMBL" id="URI06992.1"/>
    </source>
</evidence>
<dbReference type="Gene3D" id="3.90.226.10">
    <property type="entry name" value="2-enoyl-CoA Hydratase, Chain A, domain 1"/>
    <property type="match status" value="1"/>
</dbReference>
<keyword evidence="2" id="KW-0443">Lipid metabolism</keyword>
<comment type="similarity">
    <text evidence="1 4">Belongs to the enoyl-CoA hydratase/isomerase family.</text>
</comment>
<dbReference type="Proteomes" id="UP001056201">
    <property type="component" value="Chromosome 1"/>
</dbReference>
<dbReference type="Pfam" id="PF00378">
    <property type="entry name" value="ECH_1"/>
    <property type="match status" value="1"/>
</dbReference>
<evidence type="ECO:0000256" key="4">
    <source>
        <dbReference type="RuleBase" id="RU003707"/>
    </source>
</evidence>
<accession>A0ABY4S4P6</accession>
<organism evidence="5 6">
    <name type="scientific">Aquincola tertiaricarbonis</name>
    <dbReference type="NCBI Taxonomy" id="391953"/>
    <lineage>
        <taxon>Bacteria</taxon>
        <taxon>Pseudomonadati</taxon>
        <taxon>Pseudomonadota</taxon>
        <taxon>Betaproteobacteria</taxon>
        <taxon>Burkholderiales</taxon>
        <taxon>Sphaerotilaceae</taxon>
        <taxon>Aquincola</taxon>
    </lineage>
</organism>
<gene>
    <name evidence="5" type="ORF">MW290_13965</name>
</gene>
<dbReference type="SUPFAM" id="SSF52096">
    <property type="entry name" value="ClpP/crotonase"/>
    <property type="match status" value="1"/>
</dbReference>
<evidence type="ECO:0000313" key="6">
    <source>
        <dbReference type="Proteomes" id="UP001056201"/>
    </source>
</evidence>
<dbReference type="PANTHER" id="PTHR11941:SF169">
    <property type="entry name" value="(7AS)-7A-METHYL-1,5-DIOXO-2,3,5,6,7,7A-HEXAHYDRO-1H-INDENE-CARBOXYL-COA HYDROLASE"/>
    <property type="match status" value="1"/>
</dbReference>
<sequence length="269" mass="28814">MTDSLHLHREGAVLTLTLDAPARRNALTPEMLCRLADAVIDFAADPALRVAVITGAGSQAFCAGGDLQRTLPLMTGDRQAEDDWDRRLLTDPLVMAASGLRDYPLDKPVIAAINGHCLAAGFELMLGTDIRIAADHARFGLPEVQRALLPFAGSMARLPRQVPQALALELMLTGDPIDAATALRIGLVNRVLPAAEVLPAAQALAHRIAANGPLAVQAVKRTVREASGQPLAVAFELENEAKRQIMATEDAREGPRAFMEKRAAVYRGR</sequence>
<dbReference type="PANTHER" id="PTHR11941">
    <property type="entry name" value="ENOYL-COA HYDRATASE-RELATED"/>
    <property type="match status" value="1"/>
</dbReference>
<reference evidence="5" key="1">
    <citation type="submission" date="2022-05" db="EMBL/GenBank/DDBJ databases">
        <title>An RpoN-dependent PEP-CTERM gene is involved in floc formation of an Aquincola tertiaricarbonis strain.</title>
        <authorList>
            <person name="Qiu D."/>
            <person name="Xia M."/>
        </authorList>
    </citation>
    <scope>NUCLEOTIDE SEQUENCE</scope>
    <source>
        <strain evidence="5">RN12</strain>
    </source>
</reference>
<protein>
    <submittedName>
        <fullName evidence="5">Enoyl-CoA hydratase-related protein</fullName>
    </submittedName>
</protein>